<organism evidence="6 7">
    <name type="scientific">Actinoplanes oblitus</name>
    <dbReference type="NCBI Taxonomy" id="3040509"/>
    <lineage>
        <taxon>Bacteria</taxon>
        <taxon>Bacillati</taxon>
        <taxon>Actinomycetota</taxon>
        <taxon>Actinomycetes</taxon>
        <taxon>Micromonosporales</taxon>
        <taxon>Micromonosporaceae</taxon>
        <taxon>Actinoplanes</taxon>
    </lineage>
</organism>
<evidence type="ECO:0000259" key="5">
    <source>
        <dbReference type="PROSITE" id="PS50975"/>
    </source>
</evidence>
<evidence type="ECO:0000256" key="2">
    <source>
        <dbReference type="ARBA" id="ARBA00022741"/>
    </source>
</evidence>
<dbReference type="InterPro" id="IPR052032">
    <property type="entry name" value="ATP-dep_AA_Ligase"/>
</dbReference>
<keyword evidence="7" id="KW-1185">Reference proteome</keyword>
<dbReference type="RefSeq" id="WP_284915745.1">
    <property type="nucleotide sequence ID" value="NZ_CP126980.1"/>
</dbReference>
<gene>
    <name evidence="6" type="ORF">ACTOB_006555</name>
</gene>
<dbReference type="Gene3D" id="3.30.470.20">
    <property type="entry name" value="ATP-grasp fold, B domain"/>
    <property type="match status" value="1"/>
</dbReference>
<dbReference type="PROSITE" id="PS50975">
    <property type="entry name" value="ATP_GRASP"/>
    <property type="match status" value="1"/>
</dbReference>
<evidence type="ECO:0000313" key="6">
    <source>
        <dbReference type="EMBL" id="WIM94528.1"/>
    </source>
</evidence>
<proteinExistence type="predicted"/>
<accession>A0ABY8WDH9</accession>
<dbReference type="Proteomes" id="UP001240150">
    <property type="component" value="Chromosome"/>
</dbReference>
<evidence type="ECO:0000313" key="7">
    <source>
        <dbReference type="Proteomes" id="UP001240150"/>
    </source>
</evidence>
<evidence type="ECO:0000256" key="4">
    <source>
        <dbReference type="PROSITE-ProRule" id="PRU00409"/>
    </source>
</evidence>
<dbReference type="PANTHER" id="PTHR43585">
    <property type="entry name" value="FUMIPYRROLE BIOSYNTHESIS PROTEIN C"/>
    <property type="match status" value="1"/>
</dbReference>
<keyword evidence="2 4" id="KW-0547">Nucleotide-binding</keyword>
<name>A0ABY8WDH9_9ACTN</name>
<sequence>MRIDAFVQVGATRDGLDAYLDCARRRGLPAVLVETPAYLRWRRVLGRRPFDLEVGVTEPGDPEHVRAALAAQGLAPVLLLAGFERYAPSAFAAARSLGVAPWPAVGRDFAPLDKLGQRAALAGRAPEVRQPRHVRWNPVAGLPAAAAGLRFPQVVKPADGGGGLGVMFVRDARERDSALRSVLRTPNYDGSPFSAILVEEYVEGPEFSIQGIAHDGVGTVLTTCEKLTAHEPVGTDPGLRGFRELGHIGTHGAYADPAFVDLVSRCLAATGYREGPFHVDVIRSERGPEFVEMGFRLSGGGLVGLVERITGADWAEWTFRAHLGEGVPPLPAPRAMVVGQANLIDEREFMIAELLGSQNPDVRTVRATAPGDEVPAEDVPRLASDRQRHVGVGRVIVGGRLGDVRTALHRCLAGRLAA</sequence>
<dbReference type="InterPro" id="IPR011761">
    <property type="entry name" value="ATP-grasp"/>
</dbReference>
<dbReference type="EMBL" id="CP126980">
    <property type="protein sequence ID" value="WIM94528.1"/>
    <property type="molecule type" value="Genomic_DNA"/>
</dbReference>
<dbReference type="SUPFAM" id="SSF56059">
    <property type="entry name" value="Glutathione synthetase ATP-binding domain-like"/>
    <property type="match status" value="1"/>
</dbReference>
<dbReference type="PANTHER" id="PTHR43585:SF2">
    <property type="entry name" value="ATP-GRASP ENZYME FSQD"/>
    <property type="match status" value="1"/>
</dbReference>
<evidence type="ECO:0000256" key="3">
    <source>
        <dbReference type="ARBA" id="ARBA00022840"/>
    </source>
</evidence>
<protein>
    <submittedName>
        <fullName evidence="6">ATP-grasp domain-containing protein</fullName>
    </submittedName>
</protein>
<reference evidence="6 7" key="1">
    <citation type="submission" date="2023-06" db="EMBL/GenBank/DDBJ databases">
        <authorList>
            <person name="Yushchuk O."/>
            <person name="Binda E."/>
            <person name="Ruckert-Reed C."/>
            <person name="Fedorenko V."/>
            <person name="Kalinowski J."/>
            <person name="Marinelli F."/>
        </authorList>
    </citation>
    <scope>NUCLEOTIDE SEQUENCE [LARGE SCALE GENOMIC DNA]</scope>
    <source>
        <strain evidence="6 7">NRRL 3884</strain>
    </source>
</reference>
<keyword evidence="3 4" id="KW-0067">ATP-binding</keyword>
<dbReference type="Pfam" id="PF13535">
    <property type="entry name" value="ATP-grasp_4"/>
    <property type="match status" value="1"/>
</dbReference>
<keyword evidence="1" id="KW-0436">Ligase</keyword>
<feature type="domain" description="ATP-grasp" evidence="5">
    <location>
        <begin position="118"/>
        <end position="323"/>
    </location>
</feature>
<evidence type="ECO:0000256" key="1">
    <source>
        <dbReference type="ARBA" id="ARBA00022598"/>
    </source>
</evidence>